<dbReference type="EMBL" id="CP022530">
    <property type="protein sequence ID" value="ASP39522.1"/>
    <property type="molecule type" value="Genomic_DNA"/>
</dbReference>
<dbReference type="RefSeq" id="WP_094060700.1">
    <property type="nucleotide sequence ID" value="NZ_CP022530.1"/>
</dbReference>
<sequence length="295" mass="32835">MTDLIDNLLALAPNEGFNCTSLPGVGVFKASETSGRVPLCYNQGVILMAQGQKRVYLGDQTYHYNPDNYLVLTLPLPAECETIVTQGEPLLSMVLDFDSAMLGELVRLYDEHHMAPKTADSDGNKGLFVSEYGDELKCVVERLSTCLRTPLHAAALGKGLVREILFHLLQGPQAASLFALASHNTHLARLERAIKYLNEHYQQKLDVEQLAQLANMSPSSFHRNFRQMTSTSPIQYIKKIRLTRARQLLTDQGIKVKQAAIQVGYDSPTQFSREFKRYFGLSPQDCGRSAAQISA</sequence>
<dbReference type="SUPFAM" id="SSF46689">
    <property type="entry name" value="Homeodomain-like"/>
    <property type="match status" value="2"/>
</dbReference>
<accession>A0A222FLH3</accession>
<dbReference type="SMART" id="SM00342">
    <property type="entry name" value="HTH_ARAC"/>
    <property type="match status" value="1"/>
</dbReference>
<dbReference type="InterPro" id="IPR009594">
    <property type="entry name" value="Tscrpt_reg_HTH_AraC_N"/>
</dbReference>
<dbReference type="Pfam" id="PF12833">
    <property type="entry name" value="HTH_18"/>
    <property type="match status" value="1"/>
</dbReference>
<dbReference type="KEGG" id="bsan:CHH28_12930"/>
<evidence type="ECO:0000256" key="1">
    <source>
        <dbReference type="ARBA" id="ARBA00023015"/>
    </source>
</evidence>
<keyword evidence="2" id="KW-0238">DNA-binding</keyword>
<dbReference type="PROSITE" id="PS00041">
    <property type="entry name" value="HTH_ARAC_FAMILY_1"/>
    <property type="match status" value="1"/>
</dbReference>
<dbReference type="InterPro" id="IPR018060">
    <property type="entry name" value="HTH_AraC"/>
</dbReference>
<dbReference type="PANTHER" id="PTHR43436">
    <property type="entry name" value="ARAC-FAMILY TRANSCRIPTIONAL REGULATOR"/>
    <property type="match status" value="1"/>
</dbReference>
<evidence type="ECO:0000256" key="3">
    <source>
        <dbReference type="ARBA" id="ARBA00023163"/>
    </source>
</evidence>
<dbReference type="InterPro" id="IPR009057">
    <property type="entry name" value="Homeodomain-like_sf"/>
</dbReference>
<evidence type="ECO:0000259" key="4">
    <source>
        <dbReference type="PROSITE" id="PS01124"/>
    </source>
</evidence>
<dbReference type="OrthoDB" id="34150at2"/>
<keyword evidence="3" id="KW-0804">Transcription</keyword>
<organism evidence="5 6">
    <name type="scientific">Bacterioplanes sanyensis</name>
    <dbReference type="NCBI Taxonomy" id="1249553"/>
    <lineage>
        <taxon>Bacteria</taxon>
        <taxon>Pseudomonadati</taxon>
        <taxon>Pseudomonadota</taxon>
        <taxon>Gammaproteobacteria</taxon>
        <taxon>Oceanospirillales</taxon>
        <taxon>Oceanospirillaceae</taxon>
        <taxon>Bacterioplanes</taxon>
    </lineage>
</organism>
<evidence type="ECO:0000313" key="5">
    <source>
        <dbReference type="EMBL" id="ASP39522.1"/>
    </source>
</evidence>
<gene>
    <name evidence="5" type="ORF">CHH28_12930</name>
</gene>
<dbReference type="GO" id="GO:0043565">
    <property type="term" value="F:sequence-specific DNA binding"/>
    <property type="evidence" value="ECO:0007669"/>
    <property type="project" value="InterPro"/>
</dbReference>
<proteinExistence type="predicted"/>
<dbReference type="PANTHER" id="PTHR43436:SF2">
    <property type="entry name" value="ARAC_XYLS FAMILY TRANSCRIPTIONAL REGULATOR"/>
    <property type="match status" value="1"/>
</dbReference>
<dbReference type="AlphaFoldDB" id="A0A222FLH3"/>
<reference evidence="5 6" key="1">
    <citation type="submission" date="2017-07" db="EMBL/GenBank/DDBJ databases">
        <title>Annotated genome sequence of Bacterioplanes sanyensis isolated from Red Sea.</title>
        <authorList>
            <person name="Rehman Z.U."/>
        </authorList>
    </citation>
    <scope>NUCLEOTIDE SEQUENCE [LARGE SCALE GENOMIC DNA]</scope>
    <source>
        <strain evidence="5 6">NV9</strain>
    </source>
</reference>
<dbReference type="InterPro" id="IPR018062">
    <property type="entry name" value="HTH_AraC-typ_CS"/>
</dbReference>
<dbReference type="Gene3D" id="1.10.10.60">
    <property type="entry name" value="Homeodomain-like"/>
    <property type="match status" value="2"/>
</dbReference>
<feature type="domain" description="HTH araC/xylS-type" evidence="4">
    <location>
        <begin position="191"/>
        <end position="289"/>
    </location>
</feature>
<dbReference type="Pfam" id="PF06719">
    <property type="entry name" value="AraC_N"/>
    <property type="match status" value="1"/>
</dbReference>
<evidence type="ECO:0000256" key="2">
    <source>
        <dbReference type="ARBA" id="ARBA00023125"/>
    </source>
</evidence>
<keyword evidence="6" id="KW-1185">Reference proteome</keyword>
<name>A0A222FLH3_9GAMM</name>
<dbReference type="GO" id="GO:0003700">
    <property type="term" value="F:DNA-binding transcription factor activity"/>
    <property type="evidence" value="ECO:0007669"/>
    <property type="project" value="InterPro"/>
</dbReference>
<dbReference type="Proteomes" id="UP000202440">
    <property type="component" value="Chromosome"/>
</dbReference>
<dbReference type="PROSITE" id="PS01124">
    <property type="entry name" value="HTH_ARAC_FAMILY_2"/>
    <property type="match status" value="1"/>
</dbReference>
<evidence type="ECO:0000313" key="6">
    <source>
        <dbReference type="Proteomes" id="UP000202440"/>
    </source>
</evidence>
<protein>
    <submittedName>
        <fullName evidence="5">AraC family transcriptional regulator</fullName>
    </submittedName>
</protein>
<keyword evidence="1" id="KW-0805">Transcription regulation</keyword>